<name>A0ABQ6BJ04_9CAUL</name>
<dbReference type="EMBL" id="BSOY01000033">
    <property type="protein sequence ID" value="GLS01664.1"/>
    <property type="molecule type" value="Genomic_DNA"/>
</dbReference>
<feature type="chain" id="PRO_5045554480" evidence="1">
    <location>
        <begin position="27"/>
        <end position="223"/>
    </location>
</feature>
<gene>
    <name evidence="2" type="primary">cpaD</name>
    <name evidence="2" type="ORF">GCM10007859_16790</name>
</gene>
<evidence type="ECO:0000256" key="1">
    <source>
        <dbReference type="SAM" id="SignalP"/>
    </source>
</evidence>
<keyword evidence="3" id="KW-1185">Reference proteome</keyword>
<dbReference type="NCBIfam" id="TIGR02522">
    <property type="entry name" value="pilus_cpaD"/>
    <property type="match status" value="1"/>
</dbReference>
<dbReference type="Proteomes" id="UP001156921">
    <property type="component" value="Unassembled WGS sequence"/>
</dbReference>
<feature type="signal peptide" evidence="1">
    <location>
        <begin position="1"/>
        <end position="26"/>
    </location>
</feature>
<dbReference type="PROSITE" id="PS51257">
    <property type="entry name" value="PROKAR_LIPOPROTEIN"/>
    <property type="match status" value="1"/>
</dbReference>
<dbReference type="InterPro" id="IPR013361">
    <property type="entry name" value="Pilus_CpaD"/>
</dbReference>
<dbReference type="RefSeq" id="WP_284222526.1">
    <property type="nucleotide sequence ID" value="NZ_BSOY01000033.1"/>
</dbReference>
<protein>
    <submittedName>
        <fullName evidence="2">Pilus assembly protein CpaD</fullName>
    </submittedName>
</protein>
<sequence>MKRALASAVFVLAAGLAASGCTSVTGATDAPMTPLSRYSLQVEPGLDRIALAVHDQGLSSNQHAALRGLAARYGASGSGHVRIESPSGDDPVAVQQAYAVRSVLQAAGIPEDRIQMAAYAAPDPRAPVLAGFETLRASIPDCAAEARNMGTRLSNQSSGGFGCAINANMAAQIADPRDILGARPMTPADSGRAAVVFDNYRRGQVSSTPQEPLVNGRISGAVE</sequence>
<evidence type="ECO:0000313" key="3">
    <source>
        <dbReference type="Proteomes" id="UP001156921"/>
    </source>
</evidence>
<organism evidence="2 3">
    <name type="scientific">Brevundimonas denitrificans</name>
    <dbReference type="NCBI Taxonomy" id="1443434"/>
    <lineage>
        <taxon>Bacteria</taxon>
        <taxon>Pseudomonadati</taxon>
        <taxon>Pseudomonadota</taxon>
        <taxon>Alphaproteobacteria</taxon>
        <taxon>Caulobacterales</taxon>
        <taxon>Caulobacteraceae</taxon>
        <taxon>Brevundimonas</taxon>
    </lineage>
</organism>
<evidence type="ECO:0000313" key="2">
    <source>
        <dbReference type="EMBL" id="GLS01664.1"/>
    </source>
</evidence>
<reference evidence="3" key="1">
    <citation type="journal article" date="2019" name="Int. J. Syst. Evol. Microbiol.">
        <title>The Global Catalogue of Microorganisms (GCM) 10K type strain sequencing project: providing services to taxonomists for standard genome sequencing and annotation.</title>
        <authorList>
            <consortium name="The Broad Institute Genomics Platform"/>
            <consortium name="The Broad Institute Genome Sequencing Center for Infectious Disease"/>
            <person name="Wu L."/>
            <person name="Ma J."/>
        </authorList>
    </citation>
    <scope>NUCLEOTIDE SEQUENCE [LARGE SCALE GENOMIC DNA]</scope>
    <source>
        <strain evidence="3">NBRC 110107</strain>
    </source>
</reference>
<dbReference type="Pfam" id="PF09476">
    <property type="entry name" value="Pilus_CpaD"/>
    <property type="match status" value="1"/>
</dbReference>
<keyword evidence="1" id="KW-0732">Signal</keyword>
<proteinExistence type="predicted"/>
<accession>A0ABQ6BJ04</accession>
<dbReference type="InterPro" id="IPR019027">
    <property type="entry name" value="Pilus_biogenesis_CpaD-related"/>
</dbReference>
<comment type="caution">
    <text evidence="2">The sequence shown here is derived from an EMBL/GenBank/DDBJ whole genome shotgun (WGS) entry which is preliminary data.</text>
</comment>